<organism evidence="8 9">
    <name type="scientific">Paralvinella palmiformis</name>
    <dbReference type="NCBI Taxonomy" id="53620"/>
    <lineage>
        <taxon>Eukaryota</taxon>
        <taxon>Metazoa</taxon>
        <taxon>Spiralia</taxon>
        <taxon>Lophotrochozoa</taxon>
        <taxon>Annelida</taxon>
        <taxon>Polychaeta</taxon>
        <taxon>Sedentaria</taxon>
        <taxon>Canalipalpata</taxon>
        <taxon>Terebellida</taxon>
        <taxon>Terebelliformia</taxon>
        <taxon>Alvinellidae</taxon>
        <taxon>Paralvinella</taxon>
    </lineage>
</organism>
<feature type="domain" description="AN1-type" evidence="7">
    <location>
        <begin position="4"/>
        <end position="52"/>
    </location>
</feature>
<evidence type="ECO:0000313" key="9">
    <source>
        <dbReference type="Proteomes" id="UP001208570"/>
    </source>
</evidence>
<evidence type="ECO:0000256" key="1">
    <source>
        <dbReference type="ARBA" id="ARBA00022723"/>
    </source>
</evidence>
<dbReference type="Proteomes" id="UP001208570">
    <property type="component" value="Unassembled WGS sequence"/>
</dbReference>
<keyword evidence="1" id="KW-0479">Metal-binding</keyword>
<dbReference type="AlphaFoldDB" id="A0AAD9J4A7"/>
<dbReference type="InterPro" id="IPR057357">
    <property type="entry name" value="Znf-C2H2_ZFAND2A/B"/>
</dbReference>
<dbReference type="EMBL" id="JAODUP010000630">
    <property type="protein sequence ID" value="KAK2146134.1"/>
    <property type="molecule type" value="Genomic_DNA"/>
</dbReference>
<keyword evidence="4" id="KW-0862">Zinc</keyword>
<evidence type="ECO:0000256" key="6">
    <source>
        <dbReference type="SAM" id="MobiDB-lite"/>
    </source>
</evidence>
<dbReference type="GO" id="GO:0005783">
    <property type="term" value="C:endoplasmic reticulum"/>
    <property type="evidence" value="ECO:0007669"/>
    <property type="project" value="TreeGrafter"/>
</dbReference>
<dbReference type="Pfam" id="PF25403">
    <property type="entry name" value="zf-C2H2_ZFAND2"/>
    <property type="match status" value="1"/>
</dbReference>
<keyword evidence="3 5" id="KW-0863">Zinc-finger</keyword>
<evidence type="ECO:0000259" key="7">
    <source>
        <dbReference type="PROSITE" id="PS51039"/>
    </source>
</evidence>
<comment type="caution">
    <text evidence="8">The sequence shown here is derived from an EMBL/GenBank/DDBJ whole genome shotgun (WGS) entry which is preliminary data.</text>
</comment>
<keyword evidence="9" id="KW-1185">Reference proteome</keyword>
<dbReference type="PROSITE" id="PS50330">
    <property type="entry name" value="UIM"/>
    <property type="match status" value="1"/>
</dbReference>
<feature type="compositionally biased region" description="Polar residues" evidence="6">
    <location>
        <begin position="137"/>
        <end position="160"/>
    </location>
</feature>
<name>A0AAD9J4A7_9ANNE</name>
<dbReference type="PANTHER" id="PTHR14677">
    <property type="entry name" value="ARSENITE INDUCUBLE RNA ASSOCIATED PROTEIN AIP-1-RELATED"/>
    <property type="match status" value="1"/>
</dbReference>
<feature type="compositionally biased region" description="Basic and acidic residues" evidence="6">
    <location>
        <begin position="163"/>
        <end position="174"/>
    </location>
</feature>
<reference evidence="8" key="1">
    <citation type="journal article" date="2023" name="Mol. Biol. Evol.">
        <title>Third-Generation Sequencing Reveals the Adaptive Role of the Epigenome in Three Deep-Sea Polychaetes.</title>
        <authorList>
            <person name="Perez M."/>
            <person name="Aroh O."/>
            <person name="Sun Y."/>
            <person name="Lan Y."/>
            <person name="Juniper S.K."/>
            <person name="Young C.R."/>
            <person name="Angers B."/>
            <person name="Qian P.Y."/>
        </authorList>
    </citation>
    <scope>NUCLEOTIDE SEQUENCE</scope>
    <source>
        <strain evidence="8">P08H-3</strain>
    </source>
</reference>
<dbReference type="GO" id="GO:0045047">
    <property type="term" value="P:protein targeting to ER"/>
    <property type="evidence" value="ECO:0007669"/>
    <property type="project" value="TreeGrafter"/>
</dbReference>
<dbReference type="FunFam" id="4.10.1110.10:FF:000003">
    <property type="entry name" value="AN1-type zinc finger protein 2B isoform X1"/>
    <property type="match status" value="1"/>
</dbReference>
<proteinExistence type="predicted"/>
<evidence type="ECO:0000256" key="5">
    <source>
        <dbReference type="PROSITE-ProRule" id="PRU00449"/>
    </source>
</evidence>
<dbReference type="Gene3D" id="4.10.1110.10">
    <property type="entry name" value="AN1-like Zinc finger"/>
    <property type="match status" value="2"/>
</dbReference>
<dbReference type="GO" id="GO:0008270">
    <property type="term" value="F:zinc ion binding"/>
    <property type="evidence" value="ECO:0007669"/>
    <property type="project" value="UniProtKB-KW"/>
</dbReference>
<evidence type="ECO:0000256" key="3">
    <source>
        <dbReference type="ARBA" id="ARBA00022771"/>
    </source>
</evidence>
<evidence type="ECO:0000256" key="4">
    <source>
        <dbReference type="ARBA" id="ARBA00022833"/>
    </source>
</evidence>
<dbReference type="GO" id="GO:0043161">
    <property type="term" value="P:proteasome-mediated ubiquitin-dependent protein catabolic process"/>
    <property type="evidence" value="ECO:0007669"/>
    <property type="project" value="TreeGrafter"/>
</dbReference>
<feature type="compositionally biased region" description="Low complexity" evidence="6">
    <location>
        <begin position="249"/>
        <end position="260"/>
    </location>
</feature>
<evidence type="ECO:0000256" key="2">
    <source>
        <dbReference type="ARBA" id="ARBA00022737"/>
    </source>
</evidence>
<dbReference type="PANTHER" id="PTHR14677:SF20">
    <property type="entry name" value="ZINC FINGER AN1-TYPE CONTAINING 2A-RELATED"/>
    <property type="match status" value="1"/>
</dbReference>
<dbReference type="Pfam" id="PF01428">
    <property type="entry name" value="zf-AN1"/>
    <property type="match status" value="1"/>
</dbReference>
<protein>
    <recommendedName>
        <fullName evidence="7">AN1-type domain-containing protein</fullName>
    </recommendedName>
</protein>
<dbReference type="InterPro" id="IPR000058">
    <property type="entry name" value="Znf_AN1"/>
</dbReference>
<dbReference type="SMART" id="SM00154">
    <property type="entry name" value="ZnF_AN1"/>
    <property type="match status" value="2"/>
</dbReference>
<dbReference type="PROSITE" id="PS51039">
    <property type="entry name" value="ZF_AN1"/>
    <property type="match status" value="1"/>
</dbReference>
<dbReference type="InterPro" id="IPR035896">
    <property type="entry name" value="AN1-like_Znf"/>
</dbReference>
<keyword evidence="2" id="KW-0677">Repeat</keyword>
<sequence length="269" mass="29959">MEFPNLGQNCSEPTCRQLDFLPVKCDACGKVFCNDHFRYEKHNCPESYRKDNQVPVCPLCNTPIAIRKGQAPDLVVSQHIDNDCKQKKRLIPVVCEKCRKNYCLRHRLEEDHSCQGFQGTGKGLSNSGAAASARFDQTSVSNGPFRTGGKPQQTALSSVGMNLDRERREREASRSHGSQHSQGNAIEALQAGLSEDEALARAMALSMSESQPSNSQLSQSELAKRQQEEQDAALARALQQEEQNHRTINRQNTTSRQTSRSSEKFCCVS</sequence>
<gene>
    <name evidence="8" type="ORF">LSH36_630g01060</name>
</gene>
<feature type="region of interest" description="Disordered" evidence="6">
    <location>
        <begin position="205"/>
        <end position="269"/>
    </location>
</feature>
<dbReference type="SUPFAM" id="SSF118310">
    <property type="entry name" value="AN1-like Zinc finger"/>
    <property type="match status" value="2"/>
</dbReference>
<dbReference type="InterPro" id="IPR003903">
    <property type="entry name" value="UIM_dom"/>
</dbReference>
<evidence type="ECO:0000313" key="8">
    <source>
        <dbReference type="EMBL" id="KAK2146134.1"/>
    </source>
</evidence>
<accession>A0AAD9J4A7</accession>
<feature type="compositionally biased region" description="Low complexity" evidence="6">
    <location>
        <begin position="232"/>
        <end position="241"/>
    </location>
</feature>
<feature type="region of interest" description="Disordered" evidence="6">
    <location>
        <begin position="137"/>
        <end position="183"/>
    </location>
</feature>
<feature type="compositionally biased region" description="Polar residues" evidence="6">
    <location>
        <begin position="207"/>
        <end position="221"/>
    </location>
</feature>